<dbReference type="InterPro" id="IPR032466">
    <property type="entry name" value="Metal_Hydrolase"/>
</dbReference>
<comment type="caution">
    <text evidence="1">The sequence shown here is derived from an EMBL/GenBank/DDBJ whole genome shotgun (WGS) entry which is preliminary data.</text>
</comment>
<dbReference type="PROSITE" id="PS51365">
    <property type="entry name" value="RENAL_DIPEPTIDASE_2"/>
    <property type="match status" value="1"/>
</dbReference>
<reference evidence="1 2" key="1">
    <citation type="journal article" date="2019" name="Nat. Microbiol.">
        <title>Mediterranean grassland soil C-N compound turnover is dependent on rainfall and depth, and is mediated by genomically divergent microorganisms.</title>
        <authorList>
            <person name="Diamond S."/>
            <person name="Andeer P.F."/>
            <person name="Li Z."/>
            <person name="Crits-Christoph A."/>
            <person name="Burstein D."/>
            <person name="Anantharaman K."/>
            <person name="Lane K.R."/>
            <person name="Thomas B.C."/>
            <person name="Pan C."/>
            <person name="Northen T.R."/>
            <person name="Banfield J.F."/>
        </authorList>
    </citation>
    <scope>NUCLEOTIDE SEQUENCE [LARGE SCALE GENOMIC DNA]</scope>
    <source>
        <strain evidence="1">NP_8</strain>
    </source>
</reference>
<dbReference type="SUPFAM" id="SSF51556">
    <property type="entry name" value="Metallo-dependent hydrolases"/>
    <property type="match status" value="1"/>
</dbReference>
<evidence type="ECO:0000313" key="1">
    <source>
        <dbReference type="EMBL" id="TMI73122.1"/>
    </source>
</evidence>
<dbReference type="PANTHER" id="PTHR10443">
    <property type="entry name" value="MICROSOMAL DIPEPTIDASE"/>
    <property type="match status" value="1"/>
</dbReference>
<dbReference type="Pfam" id="PF01244">
    <property type="entry name" value="Peptidase_M19"/>
    <property type="match status" value="1"/>
</dbReference>
<dbReference type="GO" id="GO:0006508">
    <property type="term" value="P:proteolysis"/>
    <property type="evidence" value="ECO:0007669"/>
    <property type="project" value="InterPro"/>
</dbReference>
<proteinExistence type="predicted"/>
<dbReference type="EMBL" id="VBAP01000076">
    <property type="protein sequence ID" value="TMI73122.1"/>
    <property type="molecule type" value="Genomic_DNA"/>
</dbReference>
<gene>
    <name evidence="1" type="ORF">E6H05_10250</name>
</gene>
<name>A0A537IPV7_9BACT</name>
<dbReference type="AlphaFoldDB" id="A0A537IPV7"/>
<dbReference type="Proteomes" id="UP000318834">
    <property type="component" value="Unassembled WGS sequence"/>
</dbReference>
<accession>A0A537IPV7</accession>
<dbReference type="GO" id="GO:0070573">
    <property type="term" value="F:metallodipeptidase activity"/>
    <property type="evidence" value="ECO:0007669"/>
    <property type="project" value="InterPro"/>
</dbReference>
<dbReference type="InterPro" id="IPR008257">
    <property type="entry name" value="Pept_M19"/>
</dbReference>
<dbReference type="PANTHER" id="PTHR10443:SF12">
    <property type="entry name" value="DIPEPTIDASE"/>
    <property type="match status" value="1"/>
</dbReference>
<evidence type="ECO:0000313" key="2">
    <source>
        <dbReference type="Proteomes" id="UP000318834"/>
    </source>
</evidence>
<protein>
    <submittedName>
        <fullName evidence="1">Membrane dipeptidase</fullName>
    </submittedName>
</protein>
<organism evidence="1 2">
    <name type="scientific">Candidatus Segetimicrobium genomatis</name>
    <dbReference type="NCBI Taxonomy" id="2569760"/>
    <lineage>
        <taxon>Bacteria</taxon>
        <taxon>Bacillati</taxon>
        <taxon>Candidatus Sysuimicrobiota</taxon>
        <taxon>Candidatus Sysuimicrobiia</taxon>
        <taxon>Candidatus Sysuimicrobiales</taxon>
        <taxon>Candidatus Segetimicrobiaceae</taxon>
        <taxon>Candidatus Segetimicrobium</taxon>
    </lineage>
</organism>
<sequence length="346" mass="37759">MKSTDAQSIHRRLTAVDGHCDLPLAVSRAADVRGDVPALGTMAVGRAIRDGGVRVVVSPTWVELEHAPEALRRALIAYARLERSVAQSPQEFAIVTSGTQLRRTVDGGRTALVLGLEGCVPLGYDPALLDVFVRLGARVVGLTWNERNAFASGAKQDAREGLSPLGKALVREGDRLGVIWDVSHLNERSFWDLTETSAGPIVASHSNCQALFMQGRNLTDDQIRAIAKRGGIVSLMIQSFAMSPKIATMDEFLRHVEHAVSLAGVEHVGFGYDFTTFIDGIYMMKLDYLPPDGPPEENMHKTIAEIPTHAELPRLTEALLARGYPERDVARLMGGNWFEFLAAVLK</sequence>
<dbReference type="Gene3D" id="3.20.20.140">
    <property type="entry name" value="Metal-dependent hydrolases"/>
    <property type="match status" value="1"/>
</dbReference>